<accession>A0AAD8FJL3</accession>
<proteinExistence type="predicted"/>
<name>A0AAD8FJL3_BIOPF</name>
<dbReference type="AlphaFoldDB" id="A0AAD8FJL3"/>
<organism evidence="1 2">
    <name type="scientific">Biomphalaria pfeifferi</name>
    <name type="common">Bloodfluke planorb</name>
    <name type="synonym">Freshwater snail</name>
    <dbReference type="NCBI Taxonomy" id="112525"/>
    <lineage>
        <taxon>Eukaryota</taxon>
        <taxon>Metazoa</taxon>
        <taxon>Spiralia</taxon>
        <taxon>Lophotrochozoa</taxon>
        <taxon>Mollusca</taxon>
        <taxon>Gastropoda</taxon>
        <taxon>Heterobranchia</taxon>
        <taxon>Euthyneura</taxon>
        <taxon>Panpulmonata</taxon>
        <taxon>Hygrophila</taxon>
        <taxon>Lymnaeoidea</taxon>
        <taxon>Planorbidae</taxon>
        <taxon>Biomphalaria</taxon>
    </lineage>
</organism>
<gene>
    <name evidence="1" type="ORF">Bpfe_004683</name>
</gene>
<comment type="caution">
    <text evidence="1">The sequence shown here is derived from an EMBL/GenBank/DDBJ whole genome shotgun (WGS) entry which is preliminary data.</text>
</comment>
<protein>
    <submittedName>
        <fullName evidence="1">Uncharacterized protein</fullName>
    </submittedName>
</protein>
<dbReference type="Proteomes" id="UP001233172">
    <property type="component" value="Unassembled WGS sequence"/>
</dbReference>
<reference evidence="1" key="1">
    <citation type="journal article" date="2023" name="PLoS Negl. Trop. Dis.">
        <title>A genome sequence for Biomphalaria pfeifferi, the major vector snail for the human-infecting parasite Schistosoma mansoni.</title>
        <authorList>
            <person name="Bu L."/>
            <person name="Lu L."/>
            <person name="Laidemitt M.R."/>
            <person name="Zhang S.M."/>
            <person name="Mutuku M."/>
            <person name="Mkoji G."/>
            <person name="Steinauer M."/>
            <person name="Loker E.S."/>
        </authorList>
    </citation>
    <scope>NUCLEOTIDE SEQUENCE</scope>
    <source>
        <strain evidence="1">KasaAsao</strain>
    </source>
</reference>
<reference evidence="1" key="2">
    <citation type="submission" date="2023-04" db="EMBL/GenBank/DDBJ databases">
        <authorList>
            <person name="Bu L."/>
            <person name="Lu L."/>
            <person name="Laidemitt M.R."/>
            <person name="Zhang S.M."/>
            <person name="Mutuku M."/>
            <person name="Mkoji G."/>
            <person name="Steinauer M."/>
            <person name="Loker E.S."/>
        </authorList>
    </citation>
    <scope>NUCLEOTIDE SEQUENCE</scope>
    <source>
        <strain evidence="1">KasaAsao</strain>
        <tissue evidence="1">Whole Snail</tissue>
    </source>
</reference>
<sequence length="158" mass="17946">MNCTCGAPHREFRCQENHQQSICTATIIDIGIDECQSTQAKSELARGRHLQLELEETYLLDVRLLAAGDCGALNLQLGCKLSFLRGVCREGLLRQRVRATAVLKKTGLDTISLCVKRPRHRRNNSLINWRKRKRRPKKSVRMASWGTRFMPSVVPTST</sequence>
<keyword evidence="2" id="KW-1185">Reference proteome</keyword>
<evidence type="ECO:0000313" key="2">
    <source>
        <dbReference type="Proteomes" id="UP001233172"/>
    </source>
</evidence>
<dbReference type="EMBL" id="JASAOG010000012">
    <property type="protein sequence ID" value="KAK0065886.1"/>
    <property type="molecule type" value="Genomic_DNA"/>
</dbReference>
<evidence type="ECO:0000313" key="1">
    <source>
        <dbReference type="EMBL" id="KAK0065886.1"/>
    </source>
</evidence>